<name>A0ACB7YUW1_9ERIC</name>
<sequence length="130" mass="14713">MVVNRRQVVTRWMVVVTVDRDRDVDDGGDWFVDRDRDSDFTLDPAFRDPYTGANAYVPGESSNKYASSAKPTFKHIPKKGMLVFDAAQFDGILKKILEFNSALLSKPVGFPPLLLRGNGSNWFHNFLTDN</sequence>
<organism evidence="1 2">
    <name type="scientific">Vaccinium darrowii</name>
    <dbReference type="NCBI Taxonomy" id="229202"/>
    <lineage>
        <taxon>Eukaryota</taxon>
        <taxon>Viridiplantae</taxon>
        <taxon>Streptophyta</taxon>
        <taxon>Embryophyta</taxon>
        <taxon>Tracheophyta</taxon>
        <taxon>Spermatophyta</taxon>
        <taxon>Magnoliopsida</taxon>
        <taxon>eudicotyledons</taxon>
        <taxon>Gunneridae</taxon>
        <taxon>Pentapetalae</taxon>
        <taxon>asterids</taxon>
        <taxon>Ericales</taxon>
        <taxon>Ericaceae</taxon>
        <taxon>Vaccinioideae</taxon>
        <taxon>Vaccinieae</taxon>
        <taxon>Vaccinium</taxon>
    </lineage>
</organism>
<dbReference type="EMBL" id="CM037153">
    <property type="protein sequence ID" value="KAH7857370.1"/>
    <property type="molecule type" value="Genomic_DNA"/>
</dbReference>
<evidence type="ECO:0000313" key="2">
    <source>
        <dbReference type="Proteomes" id="UP000828048"/>
    </source>
</evidence>
<comment type="caution">
    <text evidence="1">The sequence shown here is derived from an EMBL/GenBank/DDBJ whole genome shotgun (WGS) entry which is preliminary data.</text>
</comment>
<evidence type="ECO:0000313" key="1">
    <source>
        <dbReference type="EMBL" id="KAH7857370.1"/>
    </source>
</evidence>
<accession>A0ACB7YUW1</accession>
<dbReference type="Proteomes" id="UP000828048">
    <property type="component" value="Chromosome 3"/>
</dbReference>
<keyword evidence="2" id="KW-1185">Reference proteome</keyword>
<protein>
    <submittedName>
        <fullName evidence="1">Uncharacterized protein</fullName>
    </submittedName>
</protein>
<gene>
    <name evidence="1" type="ORF">Vadar_011922</name>
</gene>
<reference evidence="1 2" key="1">
    <citation type="journal article" date="2021" name="Hortic Res">
        <title>High-quality reference genome and annotation aids understanding of berry development for evergreen blueberry (Vaccinium darrowii).</title>
        <authorList>
            <person name="Yu J."/>
            <person name="Hulse-Kemp A.M."/>
            <person name="Babiker E."/>
            <person name="Staton M."/>
        </authorList>
    </citation>
    <scope>NUCLEOTIDE SEQUENCE [LARGE SCALE GENOMIC DNA]</scope>
    <source>
        <strain evidence="2">cv. NJ 8807/NJ 8810</strain>
        <tissue evidence="1">Young leaf</tissue>
    </source>
</reference>
<proteinExistence type="predicted"/>